<evidence type="ECO:0000313" key="2">
    <source>
        <dbReference type="Proteomes" id="UP001174932"/>
    </source>
</evidence>
<reference evidence="1" key="1">
    <citation type="journal article" date="2015" name="Int. J. Syst. Evol. Microbiol.">
        <title>Rhizobium alvei sp. nov., isolated from a freshwater river.</title>
        <authorList>
            <person name="Sheu S.Y."/>
            <person name="Huang H.W."/>
            <person name="Young C.C."/>
            <person name="Chen W.M."/>
        </authorList>
    </citation>
    <scope>NUCLEOTIDE SEQUENCE</scope>
    <source>
        <strain evidence="1">TNR-22</strain>
    </source>
</reference>
<keyword evidence="2" id="KW-1185">Reference proteome</keyword>
<evidence type="ECO:0000313" key="1">
    <source>
        <dbReference type="EMBL" id="MDO6964532.1"/>
    </source>
</evidence>
<sequence>MLRGIGWLLAFIVIVVIAMAAGSLIPRPLFAPAEAGVGQGQTIYLLANPIHTDIAIPLTDAIRQRFADLEPFGIEINHPGAAYLVIGWGGRSFYLETPTWSELKPAPVFKALTIDASVLHVDLAGSRLQNHPAATRIDVSEAGFERMLRYIETSFVRNSGQPVGIAGAGYNDTDAFFEATGSFNALLGCNTWTASALREAGVRTGLWNPLPQSLALSVDLYN</sequence>
<dbReference type="RefSeq" id="WP_304376592.1">
    <property type="nucleotide sequence ID" value="NZ_JAUOZU010000007.1"/>
</dbReference>
<accession>A0ABT8YLI9</accession>
<gene>
    <name evidence="1" type="ORF">Q4481_11235</name>
</gene>
<comment type="caution">
    <text evidence="1">The sequence shown here is derived from an EMBL/GenBank/DDBJ whole genome shotgun (WGS) entry which is preliminary data.</text>
</comment>
<dbReference type="EMBL" id="JAUOZU010000007">
    <property type="protein sequence ID" value="MDO6964532.1"/>
    <property type="molecule type" value="Genomic_DNA"/>
</dbReference>
<organism evidence="1 2">
    <name type="scientific">Rhizobium alvei</name>
    <dbReference type="NCBI Taxonomy" id="1132659"/>
    <lineage>
        <taxon>Bacteria</taxon>
        <taxon>Pseudomonadati</taxon>
        <taxon>Pseudomonadota</taxon>
        <taxon>Alphaproteobacteria</taxon>
        <taxon>Hyphomicrobiales</taxon>
        <taxon>Rhizobiaceae</taxon>
        <taxon>Rhizobium/Agrobacterium group</taxon>
        <taxon>Rhizobium</taxon>
    </lineage>
</organism>
<dbReference type="NCBIfam" id="TIGR02117">
    <property type="entry name" value="chp_urease_rgn"/>
    <property type="match status" value="1"/>
</dbReference>
<dbReference type="InterPro" id="IPR011727">
    <property type="entry name" value="CHP02117"/>
</dbReference>
<protein>
    <submittedName>
        <fullName evidence="1">TIGR02117 family protein</fullName>
    </submittedName>
</protein>
<reference evidence="1" key="2">
    <citation type="submission" date="2023-07" db="EMBL/GenBank/DDBJ databases">
        <authorList>
            <person name="Shen H."/>
        </authorList>
    </citation>
    <scope>NUCLEOTIDE SEQUENCE</scope>
    <source>
        <strain evidence="1">TNR-22</strain>
    </source>
</reference>
<proteinExistence type="predicted"/>
<name>A0ABT8YLI9_9HYPH</name>
<dbReference type="Pfam" id="PF09601">
    <property type="entry name" value="DUF2459"/>
    <property type="match status" value="1"/>
</dbReference>
<dbReference type="Proteomes" id="UP001174932">
    <property type="component" value="Unassembled WGS sequence"/>
</dbReference>